<keyword evidence="2" id="KW-1133">Transmembrane helix</keyword>
<dbReference type="Pfam" id="PF01345">
    <property type="entry name" value="DUF11"/>
    <property type="match status" value="2"/>
</dbReference>
<comment type="caution">
    <text evidence="4">The sequence shown here is derived from an EMBL/GenBank/DDBJ whole genome shotgun (WGS) entry which is preliminary data.</text>
</comment>
<reference evidence="4 5" key="1">
    <citation type="submission" date="2024-04" db="EMBL/GenBank/DDBJ databases">
        <title>Human intestinal bacterial collection.</title>
        <authorList>
            <person name="Pauvert C."/>
            <person name="Hitch T.C.A."/>
            <person name="Clavel T."/>
        </authorList>
    </citation>
    <scope>NUCLEOTIDE SEQUENCE [LARGE SCALE GENOMIC DNA]</scope>
    <source>
        <strain evidence="4 5">CLA-KB-H42</strain>
    </source>
</reference>
<evidence type="ECO:0000256" key="1">
    <source>
        <dbReference type="SAM" id="MobiDB-lite"/>
    </source>
</evidence>
<evidence type="ECO:0000256" key="2">
    <source>
        <dbReference type="SAM" id="Phobius"/>
    </source>
</evidence>
<dbReference type="InterPro" id="IPR047589">
    <property type="entry name" value="DUF11_rpt"/>
</dbReference>
<dbReference type="InterPro" id="IPR051172">
    <property type="entry name" value="Chlamydia_OmcB"/>
</dbReference>
<keyword evidence="2" id="KW-0472">Membrane</keyword>
<dbReference type="InterPro" id="IPR002126">
    <property type="entry name" value="Cadherin-like_dom"/>
</dbReference>
<dbReference type="PROSITE" id="PS50268">
    <property type="entry name" value="CADHERIN_2"/>
    <property type="match status" value="1"/>
</dbReference>
<evidence type="ECO:0000313" key="4">
    <source>
        <dbReference type="EMBL" id="MEQ3361494.1"/>
    </source>
</evidence>
<keyword evidence="2" id="KW-0812">Transmembrane</keyword>
<keyword evidence="5" id="KW-1185">Reference proteome</keyword>
<name>A0ABV1J8U4_9ACTN</name>
<feature type="domain" description="Cadherin" evidence="3">
    <location>
        <begin position="1172"/>
        <end position="1290"/>
    </location>
</feature>
<dbReference type="Proteomes" id="UP001487305">
    <property type="component" value="Unassembled WGS sequence"/>
</dbReference>
<feature type="compositionally biased region" description="Basic and acidic residues" evidence="1">
    <location>
        <begin position="1613"/>
        <end position="1631"/>
    </location>
</feature>
<evidence type="ECO:0000259" key="3">
    <source>
        <dbReference type="PROSITE" id="PS50268"/>
    </source>
</evidence>
<dbReference type="Gene3D" id="2.60.40.1170">
    <property type="entry name" value="Mu homology domain, subdomain B"/>
    <property type="match status" value="1"/>
</dbReference>
<accession>A0ABV1J8U4</accession>
<organism evidence="4 5">
    <name type="scientific">Raoultibacter massiliensis</name>
    <dbReference type="NCBI Taxonomy" id="1852371"/>
    <lineage>
        <taxon>Bacteria</taxon>
        <taxon>Bacillati</taxon>
        <taxon>Actinomycetota</taxon>
        <taxon>Coriobacteriia</taxon>
        <taxon>Eggerthellales</taxon>
        <taxon>Eggerthellaceae</taxon>
        <taxon>Raoultibacter</taxon>
    </lineage>
</organism>
<dbReference type="NCBIfam" id="TIGR04226">
    <property type="entry name" value="RrgB_K2N_iso_D2"/>
    <property type="match status" value="1"/>
</dbReference>
<dbReference type="EMBL" id="JBBNOP010000001">
    <property type="protein sequence ID" value="MEQ3361494.1"/>
    <property type="molecule type" value="Genomic_DNA"/>
</dbReference>
<dbReference type="InterPro" id="IPR001434">
    <property type="entry name" value="OmcB-like_DUF11"/>
</dbReference>
<dbReference type="InterPro" id="IPR026466">
    <property type="entry name" value="Fim_isopep_form_D2_dom"/>
</dbReference>
<protein>
    <submittedName>
        <fullName evidence="4">Isopeptide-forming domain-containing fimbrial protein</fullName>
    </submittedName>
</protein>
<gene>
    <name evidence="4" type="ORF">AAA083_00730</name>
</gene>
<sequence>MPVNPIRMLVFVVSLLICAAGLICGPPIAYGSPHTDLLQARGVVSVDRTTFFDEGKYINLADHENDIEITDFSASGGKMVALADGGSRYAPDRDISPYRAMQIYTENVYGNADRIPGFGFLCDKTASAANGASVSVYYDYIGDMKDIADASFSVPVALKTTYTIRDGKSIDEEGDYSESYTGHPLVQIPKCFSHGVFFVGTDVLDTRYEFFDANTGSPLELGRMYVTATSLNRGEGFAVPSDRVSACYVSNEAPAASRLYNRNGVKTPYSILPDSLLYDKTAEYNDGYTTFIGCPDVFDGDGSKIDFSDLIGEETFYWRSVCFAVDCGASNAIDAKAYAIKTASWSGTAGIAGDGYATNGSMWFATNFMTLTSITPPAPSKTADKADGVRLGDTVTYRIAQQVNDLGATSFIRYDSLILSDALPSTLQYKGARLLDDSGAELEAAGTAHFDEASRLVTFEFSRDFCENGMAMAGETYYLEIAAEVVDYPDDDTLSFSNSAKSTINGIEQTTEEVVTELVSPELAINKYSDPDPSTADEYEFLVGDEITFHATVDQIRENTRAREAIVSDTLPEGLKLVPGSVEATGCEGAETIETEAGWTVKLKTFDYGKPIEIAYRATAAEEGNGTEVVNTAEAHAKNIEAGVAGAETLPATDEAEVFINSPRLVVAEEVSVSPSTENSYEHRVGEPITFALTVENTVDGTIANDLALASLVLPEGMSIADGPDAVRMEGMAFENESLSISYPTHGDDSIHRETEQRLVVGATEIEEDRCGASLTLSCLPSDTPVRLMFTCVPTEEANGLEVLSRGVAHAKNATAPTQNDPAARVWINSPRLEVSKQAPSLAYQTGDVVTYHIDASNTACGTLANNVVFEDVFETPGMELLRNSIVVSDQDGDIVTDQTTIVQNIGTQDWKVETNGALVNTGNHRIWDCDSGGALIETSALNPLEVEREHAYRIEYQALITDQALASQTATNRIAVTSDENLPATDEETVSVAGPALGIAKTADRGSYRIGEIAEYTIEVASLRTGETAHDVRIGDEFSSDSPRAAIVLEDSVALRDHQGRTVSGWDIEWIDNDTEDHVGFTVNTHADLPDSSKFIVSYKAKFAAKTPSGTVGNTAWTEADDAPRAQASCTVASADPDSTSLVIEKSSDGKAYAPGCTARYSLAIRNTDEAEPARNVHIADELEAASAAQIARGSIVVSDADGNTVEPTRIDYRLSDDGVPTGFSIETGASLSSENALIVTYESVIDPQATAGDSVKNIATASADNTGDAFAEHEVAISDASDTSDPVYGYTTTAYKTANPASGSAVDPGSVIAYLITVRNTGDDTAPTTRVRDYVPEGTTYVFESATDEGAFVRASDERSPYIEWVLTDLAPASERTIGFSVQVNETIASGRIINEARYSTTSAQETAGDPTLPEPERITARVVHSVGAEKPFGPIVNVVKSSAPAAGQIVQAGNEIDYTLVATNQGDEAAKNVLVHDPLPTGATFAGESTPQNCTYDRENNQIEWLIPTLNPGEAAEASFRIAVESTPSIRTVANQASFASEAIDLVGSNETLDNTSNIVEHPLPATAGTREKAAYPRTGDSGLALAIGAVAALALGLLVTAAFRAKRAKEDRRPHRIDVDVTADPRPRKTRAAKRRRKNYLRWK</sequence>
<proteinExistence type="predicted"/>
<feature type="transmembrane region" description="Helical" evidence="2">
    <location>
        <begin position="1586"/>
        <end position="1607"/>
    </location>
</feature>
<dbReference type="PANTHER" id="PTHR34819">
    <property type="entry name" value="LARGE CYSTEINE-RICH PERIPLASMIC PROTEIN OMCB"/>
    <property type="match status" value="1"/>
</dbReference>
<dbReference type="Gene3D" id="2.60.40.740">
    <property type="match status" value="3"/>
</dbReference>
<dbReference type="NCBIfam" id="TIGR01451">
    <property type="entry name" value="B_ant_repeat"/>
    <property type="match status" value="3"/>
</dbReference>
<dbReference type="RefSeq" id="WP_349227016.1">
    <property type="nucleotide sequence ID" value="NZ_JBBNOP010000001.1"/>
</dbReference>
<feature type="compositionally biased region" description="Basic residues" evidence="1">
    <location>
        <begin position="1632"/>
        <end position="1648"/>
    </location>
</feature>
<feature type="region of interest" description="Disordered" evidence="1">
    <location>
        <begin position="1613"/>
        <end position="1648"/>
    </location>
</feature>
<dbReference type="InterPro" id="IPR026345">
    <property type="entry name" value="Adh_isopep-form_adh_dom"/>
</dbReference>
<dbReference type="Pfam" id="PF17998">
    <property type="entry name" value="AgI_II_C2"/>
    <property type="match status" value="1"/>
</dbReference>
<evidence type="ECO:0000313" key="5">
    <source>
        <dbReference type="Proteomes" id="UP001487305"/>
    </source>
</evidence>